<keyword evidence="2" id="KW-0732">Signal</keyword>
<evidence type="ECO:0000256" key="2">
    <source>
        <dbReference type="SAM" id="SignalP"/>
    </source>
</evidence>
<keyword evidence="1" id="KW-0175">Coiled coil</keyword>
<reference evidence="3" key="1">
    <citation type="journal article" date="2016" name="Insect Biochem. Mol. Biol.">
        <title>Multifaceted biological insights from a draft genome sequence of the tobacco hornworm moth, Manduca sexta.</title>
        <authorList>
            <person name="Kanost M.R."/>
            <person name="Arrese E.L."/>
            <person name="Cao X."/>
            <person name="Chen Y.R."/>
            <person name="Chellapilla S."/>
            <person name="Goldsmith M.R."/>
            <person name="Grosse-Wilde E."/>
            <person name="Heckel D.G."/>
            <person name="Herndon N."/>
            <person name="Jiang H."/>
            <person name="Papanicolaou A."/>
            <person name="Qu J."/>
            <person name="Soulages J.L."/>
            <person name="Vogel H."/>
            <person name="Walters J."/>
            <person name="Waterhouse R.M."/>
            <person name="Ahn S.J."/>
            <person name="Almeida F.C."/>
            <person name="An C."/>
            <person name="Aqrawi P."/>
            <person name="Bretschneider A."/>
            <person name="Bryant W.B."/>
            <person name="Bucks S."/>
            <person name="Chao H."/>
            <person name="Chevignon G."/>
            <person name="Christen J.M."/>
            <person name="Clarke D.F."/>
            <person name="Dittmer N.T."/>
            <person name="Ferguson L.C.F."/>
            <person name="Garavelou S."/>
            <person name="Gordon K.H.J."/>
            <person name="Gunaratna R.T."/>
            <person name="Han Y."/>
            <person name="Hauser F."/>
            <person name="He Y."/>
            <person name="Heidel-Fischer H."/>
            <person name="Hirsh A."/>
            <person name="Hu Y."/>
            <person name="Jiang H."/>
            <person name="Kalra D."/>
            <person name="Klinner C."/>
            <person name="Konig C."/>
            <person name="Kovar C."/>
            <person name="Kroll A.R."/>
            <person name="Kuwar S.S."/>
            <person name="Lee S.L."/>
            <person name="Lehman R."/>
            <person name="Li K."/>
            <person name="Li Z."/>
            <person name="Liang H."/>
            <person name="Lovelace S."/>
            <person name="Lu Z."/>
            <person name="Mansfield J.H."/>
            <person name="McCulloch K.J."/>
            <person name="Mathew T."/>
            <person name="Morton B."/>
            <person name="Muzny D.M."/>
            <person name="Neunemann D."/>
            <person name="Ongeri F."/>
            <person name="Pauchet Y."/>
            <person name="Pu L.L."/>
            <person name="Pyrousis I."/>
            <person name="Rao X.J."/>
            <person name="Redding A."/>
            <person name="Roesel C."/>
            <person name="Sanchez-Gracia A."/>
            <person name="Schaack S."/>
            <person name="Shukla A."/>
            <person name="Tetreau G."/>
            <person name="Wang Y."/>
            <person name="Xiong G.H."/>
            <person name="Traut W."/>
            <person name="Walsh T.K."/>
            <person name="Worley K.C."/>
            <person name="Wu D."/>
            <person name="Wu W."/>
            <person name="Wu Y.Q."/>
            <person name="Zhang X."/>
            <person name="Zou Z."/>
            <person name="Zucker H."/>
            <person name="Briscoe A.D."/>
            <person name="Burmester T."/>
            <person name="Clem R.J."/>
            <person name="Feyereisen R."/>
            <person name="Grimmelikhuijzen C.J.P."/>
            <person name="Hamodrakas S.J."/>
            <person name="Hansson B.S."/>
            <person name="Huguet E."/>
            <person name="Jermiin L.S."/>
            <person name="Lan Q."/>
            <person name="Lehman H.K."/>
            <person name="Lorenzen M."/>
            <person name="Merzendorfer H."/>
            <person name="Michalopoulos I."/>
            <person name="Morton D.B."/>
            <person name="Muthukrishnan S."/>
            <person name="Oakeshott J.G."/>
            <person name="Palmer W."/>
            <person name="Park Y."/>
            <person name="Passarelli A.L."/>
            <person name="Rozas J."/>
            <person name="Schwartz L.M."/>
            <person name="Smith W."/>
            <person name="Southgate A."/>
            <person name="Vilcinskas A."/>
            <person name="Vogt R."/>
            <person name="Wang P."/>
            <person name="Werren J."/>
            <person name="Yu X.Q."/>
            <person name="Zhou J.J."/>
            <person name="Brown S.J."/>
            <person name="Scherer S.E."/>
            <person name="Richards S."/>
            <person name="Blissard G.W."/>
        </authorList>
    </citation>
    <scope>NUCLEOTIDE SEQUENCE</scope>
</reference>
<accession>A0A921YNU6</accession>
<reference evidence="3" key="2">
    <citation type="submission" date="2020-12" db="EMBL/GenBank/DDBJ databases">
        <authorList>
            <person name="Kanost M."/>
        </authorList>
    </citation>
    <scope>NUCLEOTIDE SEQUENCE</scope>
</reference>
<dbReference type="EMBL" id="JH668294">
    <property type="protein sequence ID" value="KAG6442527.1"/>
    <property type="molecule type" value="Genomic_DNA"/>
</dbReference>
<feature type="chain" id="PRO_5037220023" evidence="2">
    <location>
        <begin position="22"/>
        <end position="288"/>
    </location>
</feature>
<name>A0A921YNU6_MANSE</name>
<dbReference type="AlphaFoldDB" id="A0A921YNU6"/>
<feature type="signal peptide" evidence="2">
    <location>
        <begin position="1"/>
        <end position="21"/>
    </location>
</feature>
<dbReference type="Proteomes" id="UP000791440">
    <property type="component" value="Unassembled WGS sequence"/>
</dbReference>
<organism evidence="3 4">
    <name type="scientific">Manduca sexta</name>
    <name type="common">Tobacco hawkmoth</name>
    <name type="synonym">Tobacco hornworm</name>
    <dbReference type="NCBI Taxonomy" id="7130"/>
    <lineage>
        <taxon>Eukaryota</taxon>
        <taxon>Metazoa</taxon>
        <taxon>Ecdysozoa</taxon>
        <taxon>Arthropoda</taxon>
        <taxon>Hexapoda</taxon>
        <taxon>Insecta</taxon>
        <taxon>Pterygota</taxon>
        <taxon>Neoptera</taxon>
        <taxon>Endopterygota</taxon>
        <taxon>Lepidoptera</taxon>
        <taxon>Glossata</taxon>
        <taxon>Ditrysia</taxon>
        <taxon>Bombycoidea</taxon>
        <taxon>Sphingidae</taxon>
        <taxon>Sphinginae</taxon>
        <taxon>Sphingini</taxon>
        <taxon>Manduca</taxon>
    </lineage>
</organism>
<proteinExistence type="predicted"/>
<evidence type="ECO:0000313" key="4">
    <source>
        <dbReference type="Proteomes" id="UP000791440"/>
    </source>
</evidence>
<protein>
    <submittedName>
        <fullName evidence="3">Uncharacterized protein</fullName>
    </submittedName>
</protein>
<sequence>MFSGMFGINLGLLVFITSTASVEFSSSCRQYRSNHLRQDGGLCFEIPPWQHLPVELDQHLEKLRERWGNSTRRSMMRSSQVALGNSEITRYIDTVLAPFLDTYHRNIQNAYQQMTGKILRKIKEEINTAIQKKQQIYAELTDLANELKVPAMCDEERRAARTLASKHVAQIYGCTEEARASIAKMGTYAEEMIGITRNHMQATMYDATRAFGAHAQRKMQKSDIASSLKDLSKAAVALGYELDLSLTNARRHNEQSCEHLSSCCSRARRQTEDAVSELRDQMYQCVYA</sequence>
<comment type="caution">
    <text evidence="3">The sequence shown here is derived from an EMBL/GenBank/DDBJ whole genome shotgun (WGS) entry which is preliminary data.</text>
</comment>
<keyword evidence="4" id="KW-1185">Reference proteome</keyword>
<evidence type="ECO:0000256" key="1">
    <source>
        <dbReference type="SAM" id="Coils"/>
    </source>
</evidence>
<feature type="coiled-coil region" evidence="1">
    <location>
        <begin position="119"/>
        <end position="146"/>
    </location>
</feature>
<evidence type="ECO:0000313" key="3">
    <source>
        <dbReference type="EMBL" id="KAG6442527.1"/>
    </source>
</evidence>
<gene>
    <name evidence="3" type="ORF">O3G_MSEX002423</name>
</gene>